<sequence length="124" mass="14077">MLDFVSFPRSKELSVSETLSRHRVVLHFQKCAFGCGDKLKRALLIELGDDGVTSESEKLSKSVCCLLSAVNFDFQGMLMTHGLGCRYFLMICWLIVMFMITCFISEHEMLVVVLRSEEGNISDR</sequence>
<reference evidence="2" key="1">
    <citation type="submission" date="2023-08" db="EMBL/GenBank/DDBJ databases">
        <title>A de novo genome assembly of Solanum verrucosum Schlechtendal, a Mexican diploid species geographically isolated from the other diploid A-genome species in potato relatives.</title>
        <authorList>
            <person name="Hosaka K."/>
        </authorList>
    </citation>
    <scope>NUCLEOTIDE SEQUENCE</scope>
    <source>
        <tissue evidence="2">Young leaves</tissue>
    </source>
</reference>
<dbReference type="EMBL" id="CP133613">
    <property type="protein sequence ID" value="WMV17412.1"/>
    <property type="molecule type" value="Genomic_DNA"/>
</dbReference>
<evidence type="ECO:0000256" key="1">
    <source>
        <dbReference type="SAM" id="Phobius"/>
    </source>
</evidence>
<keyword evidence="1" id="KW-1133">Transmembrane helix</keyword>
<dbReference type="AlphaFoldDB" id="A0AAF0Q5N7"/>
<organism evidence="2 3">
    <name type="scientific">Solanum verrucosum</name>
    <dbReference type="NCBI Taxonomy" id="315347"/>
    <lineage>
        <taxon>Eukaryota</taxon>
        <taxon>Viridiplantae</taxon>
        <taxon>Streptophyta</taxon>
        <taxon>Embryophyta</taxon>
        <taxon>Tracheophyta</taxon>
        <taxon>Spermatophyta</taxon>
        <taxon>Magnoliopsida</taxon>
        <taxon>eudicotyledons</taxon>
        <taxon>Gunneridae</taxon>
        <taxon>Pentapetalae</taxon>
        <taxon>asterids</taxon>
        <taxon>lamiids</taxon>
        <taxon>Solanales</taxon>
        <taxon>Solanaceae</taxon>
        <taxon>Solanoideae</taxon>
        <taxon>Solaneae</taxon>
        <taxon>Solanum</taxon>
    </lineage>
</organism>
<proteinExistence type="predicted"/>
<accession>A0AAF0Q5N7</accession>
<feature type="transmembrane region" description="Helical" evidence="1">
    <location>
        <begin position="87"/>
        <end position="105"/>
    </location>
</feature>
<keyword evidence="1" id="KW-0472">Membrane</keyword>
<evidence type="ECO:0000313" key="2">
    <source>
        <dbReference type="EMBL" id="WMV17412.1"/>
    </source>
</evidence>
<gene>
    <name evidence="2" type="ORF">MTR67_010797</name>
</gene>
<protein>
    <submittedName>
        <fullName evidence="2">Uncharacterized protein</fullName>
    </submittedName>
</protein>
<evidence type="ECO:0000313" key="3">
    <source>
        <dbReference type="Proteomes" id="UP001234989"/>
    </source>
</evidence>
<keyword evidence="3" id="KW-1185">Reference proteome</keyword>
<name>A0AAF0Q5N7_SOLVR</name>
<keyword evidence="1" id="KW-0812">Transmembrane</keyword>
<dbReference type="Proteomes" id="UP001234989">
    <property type="component" value="Chromosome 2"/>
</dbReference>